<dbReference type="Gene3D" id="1.25.40.20">
    <property type="entry name" value="Ankyrin repeat-containing domain"/>
    <property type="match status" value="3"/>
</dbReference>
<dbReference type="SMART" id="SM00248">
    <property type="entry name" value="ANK"/>
    <property type="match status" value="6"/>
</dbReference>
<dbReference type="Pfam" id="PF12796">
    <property type="entry name" value="Ank_2"/>
    <property type="match status" value="1"/>
</dbReference>
<accession>A0A6A4CQM3</accession>
<dbReference type="InterPro" id="IPR036770">
    <property type="entry name" value="Ankyrin_rpt-contain_sf"/>
</dbReference>
<keyword evidence="3" id="KW-1185">Reference proteome</keyword>
<dbReference type="InterPro" id="IPR052050">
    <property type="entry name" value="SecEffector_AnkRepeat"/>
</dbReference>
<proteinExistence type="predicted"/>
<dbReference type="InterPro" id="IPR002110">
    <property type="entry name" value="Ankyrin_rpt"/>
</dbReference>
<reference evidence="2 3" key="1">
    <citation type="submission" date="2018-08" db="EMBL/GenBank/DDBJ databases">
        <title>Genomic investigation of the strawberry pathogen Phytophthora fragariae indicates pathogenicity is determined by transcriptional variation in three key races.</title>
        <authorList>
            <person name="Adams T.M."/>
            <person name="Armitage A.D."/>
            <person name="Sobczyk M.K."/>
            <person name="Bates H.J."/>
            <person name="Dunwell J.M."/>
            <person name="Nellist C.F."/>
            <person name="Harrison R.J."/>
        </authorList>
    </citation>
    <scope>NUCLEOTIDE SEQUENCE [LARGE SCALE GENOMIC DNA]</scope>
    <source>
        <strain evidence="1 4">SCRP324</strain>
        <strain evidence="2 3">SCRP333</strain>
    </source>
</reference>
<dbReference type="EMBL" id="QXFU01000990">
    <property type="protein sequence ID" value="KAE9014058.1"/>
    <property type="molecule type" value="Genomic_DNA"/>
</dbReference>
<dbReference type="AlphaFoldDB" id="A0A6A4CQM3"/>
<organism evidence="2 3">
    <name type="scientific">Phytophthora rubi</name>
    <dbReference type="NCBI Taxonomy" id="129364"/>
    <lineage>
        <taxon>Eukaryota</taxon>
        <taxon>Sar</taxon>
        <taxon>Stramenopiles</taxon>
        <taxon>Oomycota</taxon>
        <taxon>Peronosporomycetes</taxon>
        <taxon>Peronosporales</taxon>
        <taxon>Peronosporaceae</taxon>
        <taxon>Phytophthora</taxon>
    </lineage>
</organism>
<dbReference type="Proteomes" id="UP000434957">
    <property type="component" value="Unassembled WGS sequence"/>
</dbReference>
<evidence type="ECO:0000313" key="4">
    <source>
        <dbReference type="Proteomes" id="UP000435112"/>
    </source>
</evidence>
<gene>
    <name evidence="1" type="ORF">PR002_g14334</name>
    <name evidence="2" type="ORF">PR003_g24004</name>
</gene>
<name>A0A6A4CQM3_9STRA</name>
<dbReference type="PANTHER" id="PTHR46586:SF3">
    <property type="entry name" value="ANKYRIN REPEAT-CONTAINING PROTEIN"/>
    <property type="match status" value="1"/>
</dbReference>
<sequence>MASPTLLLVQHALPPAIQAIPHVAQHVSEFLLPTTIDAAVYNDLQRVLKAFEGFRPYTTGAMDGAAANGRLDILRRLHSERGEGCSSSAFIGAASNGHVEVLKWLYKFYRQLRQELQELTEATKHGHLDTVQFLLRFTRLERLDREQMLVTAAANGHVAVVRVFLGGILSANGALEAAAANGHVAVVQLLLNTCYPYAKKALEKAIEGGHIDTIKVLVKAVGELGIRETAAVIGADTMRLILERIPLTDEVLATVLQIAAKNNKCDVVRVLLEKMETTGLNVARRGSRFTNPIHSEVASAMIDAVDTGRLDMLMILTKNSASYAGDTLRHAVKNDQWEVQKLLLEICEAKYLKEPRMAPSITRMLEQAAADDDLEILQQIFTKCGEVDVGDALRTVKNDSMQVVSLLAEKSESSSIAGALIDAATGGKAEMVQALLDHADHQAIEKALRKTVKSGNAEISKMLISRLAPNSHERIFQNAALSGCVGVLRLLLGQMKSCSIHCALICAAAWGHTEVVAELLEKSDSSAISCALQFAAVEGRLPVVEVLRGHCDSACIRDAVAKAQVVGYDDVVQLLSSKKARLE</sequence>
<dbReference type="SUPFAM" id="SSF48403">
    <property type="entry name" value="Ankyrin repeat"/>
    <property type="match status" value="2"/>
</dbReference>
<evidence type="ECO:0000313" key="3">
    <source>
        <dbReference type="Proteomes" id="UP000434957"/>
    </source>
</evidence>
<evidence type="ECO:0000313" key="1">
    <source>
        <dbReference type="EMBL" id="KAE9014058.1"/>
    </source>
</evidence>
<dbReference type="OrthoDB" id="10415803at2759"/>
<dbReference type="PANTHER" id="PTHR46586">
    <property type="entry name" value="ANKYRIN REPEAT-CONTAINING PROTEIN"/>
    <property type="match status" value="1"/>
</dbReference>
<protein>
    <submittedName>
        <fullName evidence="2">Uncharacterized protein</fullName>
    </submittedName>
</protein>
<comment type="caution">
    <text evidence="2">The sequence shown here is derived from an EMBL/GenBank/DDBJ whole genome shotgun (WGS) entry which is preliminary data.</text>
</comment>
<evidence type="ECO:0000313" key="2">
    <source>
        <dbReference type="EMBL" id="KAE9295472.1"/>
    </source>
</evidence>
<dbReference type="Proteomes" id="UP000435112">
    <property type="component" value="Unassembled WGS sequence"/>
</dbReference>
<dbReference type="EMBL" id="QXFT01002620">
    <property type="protein sequence ID" value="KAE9295472.1"/>
    <property type="molecule type" value="Genomic_DNA"/>
</dbReference>